<protein>
    <submittedName>
        <fullName evidence="9">Peptidase M42 family protein</fullName>
    </submittedName>
</protein>
<evidence type="ECO:0000256" key="2">
    <source>
        <dbReference type="ARBA" id="ARBA00022438"/>
    </source>
</evidence>
<feature type="binding site" evidence="8">
    <location>
        <position position="172"/>
    </location>
    <ligand>
        <name>Zn(2+)</name>
        <dbReference type="ChEBI" id="CHEBI:29105"/>
        <label>1</label>
    </ligand>
</feature>
<feature type="binding site" evidence="8">
    <location>
        <position position="227"/>
    </location>
    <ligand>
        <name>Zn(2+)</name>
        <dbReference type="ChEBI" id="CHEBI:29105"/>
        <label>1</label>
    </ligand>
</feature>
<evidence type="ECO:0000313" key="9">
    <source>
        <dbReference type="EMBL" id="EWM54850.1"/>
    </source>
</evidence>
<dbReference type="PANTHER" id="PTHR32481:SF6">
    <property type="entry name" value="ENDOGLUCANASE"/>
    <property type="match status" value="1"/>
</dbReference>
<dbReference type="InterPro" id="IPR023367">
    <property type="entry name" value="Peptidase_M42_dom2"/>
</dbReference>
<dbReference type="Pfam" id="PF05343">
    <property type="entry name" value="Peptidase_M42"/>
    <property type="match status" value="1"/>
</dbReference>
<feature type="binding site" evidence="8">
    <location>
        <position position="205"/>
    </location>
    <ligand>
        <name>Zn(2+)</name>
        <dbReference type="ChEBI" id="CHEBI:29105"/>
        <label>2</label>
    </ligand>
</feature>
<dbReference type="InterPro" id="IPR008007">
    <property type="entry name" value="Peptidase_M42"/>
</dbReference>
<feature type="binding site" evidence="8">
    <location>
        <position position="64"/>
    </location>
    <ligand>
        <name>Zn(2+)</name>
        <dbReference type="ChEBI" id="CHEBI:29105"/>
        <label>1</label>
    </ligand>
</feature>
<dbReference type="Gene3D" id="3.40.630.10">
    <property type="entry name" value="Zn peptidases"/>
    <property type="match status" value="1"/>
</dbReference>
<dbReference type="SUPFAM" id="SSF53187">
    <property type="entry name" value="Zn-dependent exopeptidases"/>
    <property type="match status" value="1"/>
</dbReference>
<keyword evidence="5" id="KW-0378">Hydrolase</keyword>
<evidence type="ECO:0000256" key="8">
    <source>
        <dbReference type="PIRSR" id="PIRSR001123-2"/>
    </source>
</evidence>
<dbReference type="OrthoDB" id="9772053at2"/>
<feature type="active site" description="Proton acceptor" evidence="7">
    <location>
        <position position="204"/>
    </location>
</feature>
<dbReference type="PIRSF" id="PIRSF001123">
    <property type="entry name" value="PepA_GA"/>
    <property type="match status" value="1"/>
</dbReference>
<organism evidence="9 10">
    <name type="scientific">Ruminococcus flavefaciens 007c</name>
    <dbReference type="NCBI Taxonomy" id="1341157"/>
    <lineage>
        <taxon>Bacteria</taxon>
        <taxon>Bacillati</taxon>
        <taxon>Bacillota</taxon>
        <taxon>Clostridia</taxon>
        <taxon>Eubacteriales</taxon>
        <taxon>Oscillospiraceae</taxon>
        <taxon>Ruminococcus</taxon>
    </lineage>
</organism>
<proteinExistence type="inferred from homology"/>
<sequence>MDLKQTVTSLSEAAGASGSENKAAELALSLLRGYCPDASVINGNVIGHFGVHREGLPSLVLDAHIDQVGFVVTYITDDGFIKVGNIGGIDRRLLPAQPVVIHGKRSVKGVICSVPPHLTDGGAEVLKWEDVAIDTGMTKVELEEAVAQGDSVTFDTSCRSLIGDRITGGALDDRCGVAAILYALDLLSGQSAAYNVTVIFSTQEEVGERGAKTGAFLIDPDIAIAVDVSFAYAIGEEENKCGYLGKGPMIGLSPSLSREISDNLISVAEASGIPYQKEVMNGLTSTNADRYSVNRSGAKACTVSIPLRNMHTPVEVIDLSDVEMTAKLLAEYIREGR</sequence>
<comment type="similarity">
    <text evidence="1 6">Belongs to the peptidase M42 family.</text>
</comment>
<keyword evidence="2" id="KW-0031">Aminopeptidase</keyword>
<name>W7V1I0_RUMFL</name>
<evidence type="ECO:0000313" key="10">
    <source>
        <dbReference type="Proteomes" id="UP000019365"/>
    </source>
</evidence>
<reference evidence="9 10" key="1">
    <citation type="journal article" date="2014" name="PLoS ONE">
        <title>Rumen cellulosomics: divergent fiber-degrading strategies revealed by comparative genome-wide analysis of six ruminococcal strains.</title>
        <authorList>
            <person name="Dassa B."/>
            <person name="Borovok I."/>
            <person name="Ruimy-Israeli V."/>
            <person name="Lamed R."/>
            <person name="Flint H.J."/>
            <person name="Duncan S.H."/>
            <person name="Henrissat B."/>
            <person name="Coutinho P."/>
            <person name="Morrison M."/>
            <person name="Mosoni P."/>
            <person name="Yeoman C.J."/>
            <person name="White B.A."/>
            <person name="Bayer E.A."/>
        </authorList>
    </citation>
    <scope>NUCLEOTIDE SEQUENCE [LARGE SCALE GENOMIC DNA]</scope>
    <source>
        <strain evidence="9 10">007c</strain>
    </source>
</reference>
<dbReference type="Gene3D" id="2.40.30.40">
    <property type="entry name" value="Peptidase M42, domain 2"/>
    <property type="match status" value="1"/>
</dbReference>
<dbReference type="Proteomes" id="UP000019365">
    <property type="component" value="Unassembled WGS sequence"/>
</dbReference>
<dbReference type="SUPFAM" id="SSF101821">
    <property type="entry name" value="Aminopeptidase/glucanase lid domain"/>
    <property type="match status" value="1"/>
</dbReference>
<evidence type="ECO:0000256" key="7">
    <source>
        <dbReference type="PIRSR" id="PIRSR001123-1"/>
    </source>
</evidence>
<dbReference type="RefSeq" id="WP_037296854.1">
    <property type="nucleotide sequence ID" value="NZ_ATAX01000008.1"/>
</dbReference>
<dbReference type="GO" id="GO:0004177">
    <property type="term" value="F:aminopeptidase activity"/>
    <property type="evidence" value="ECO:0007669"/>
    <property type="project" value="UniProtKB-UniRule"/>
</dbReference>
<dbReference type="GO" id="GO:0006508">
    <property type="term" value="P:proteolysis"/>
    <property type="evidence" value="ECO:0007669"/>
    <property type="project" value="UniProtKB-KW"/>
</dbReference>
<comment type="cofactor">
    <cofactor evidence="8">
        <name>a divalent metal cation</name>
        <dbReference type="ChEBI" id="CHEBI:60240"/>
    </cofactor>
    <text evidence="8">Binds 2 divalent metal cations per subunit.</text>
</comment>
<comment type="caution">
    <text evidence="9">The sequence shown here is derived from an EMBL/GenBank/DDBJ whole genome shotgun (WGS) entry which is preliminary data.</text>
</comment>
<dbReference type="PATRIC" id="fig|1341157.4.peg.466"/>
<dbReference type="AlphaFoldDB" id="W7V1I0"/>
<keyword evidence="3" id="KW-0645">Protease</keyword>
<accession>W7V1I0</accession>
<evidence type="ECO:0000256" key="1">
    <source>
        <dbReference type="ARBA" id="ARBA00006272"/>
    </source>
</evidence>
<dbReference type="eggNOG" id="COG1363">
    <property type="taxonomic scope" value="Bacteria"/>
</dbReference>
<feature type="binding site" evidence="8">
    <location>
        <position position="311"/>
    </location>
    <ligand>
        <name>Zn(2+)</name>
        <dbReference type="ChEBI" id="CHEBI:29105"/>
        <label>2</label>
    </ligand>
</feature>
<dbReference type="PANTHER" id="PTHR32481">
    <property type="entry name" value="AMINOPEPTIDASE"/>
    <property type="match status" value="1"/>
</dbReference>
<dbReference type="EMBL" id="ATAX01000008">
    <property type="protein sequence ID" value="EWM54850.1"/>
    <property type="molecule type" value="Genomic_DNA"/>
</dbReference>
<evidence type="ECO:0000256" key="4">
    <source>
        <dbReference type="ARBA" id="ARBA00022723"/>
    </source>
</evidence>
<gene>
    <name evidence="9" type="ORF">RF007C_10960</name>
</gene>
<keyword evidence="4 8" id="KW-0479">Metal-binding</keyword>
<evidence type="ECO:0000256" key="5">
    <source>
        <dbReference type="ARBA" id="ARBA00022801"/>
    </source>
</evidence>
<feature type="binding site" evidence="8">
    <location>
        <position position="172"/>
    </location>
    <ligand>
        <name>Zn(2+)</name>
        <dbReference type="ChEBI" id="CHEBI:29105"/>
        <label>2</label>
    </ligand>
</feature>
<evidence type="ECO:0000256" key="3">
    <source>
        <dbReference type="ARBA" id="ARBA00022670"/>
    </source>
</evidence>
<evidence type="ECO:0000256" key="6">
    <source>
        <dbReference type="PIRNR" id="PIRNR001123"/>
    </source>
</evidence>
<dbReference type="InterPro" id="IPR051464">
    <property type="entry name" value="Peptidase_M42_aminopept"/>
</dbReference>
<keyword evidence="10" id="KW-1185">Reference proteome</keyword>
<dbReference type="GO" id="GO:0046872">
    <property type="term" value="F:metal ion binding"/>
    <property type="evidence" value="ECO:0007669"/>
    <property type="project" value="UniProtKB-UniRule"/>
</dbReference>